<dbReference type="Gene3D" id="6.10.140.140">
    <property type="match status" value="1"/>
</dbReference>
<feature type="domain" description="C2H2-type" evidence="10">
    <location>
        <begin position="422"/>
        <end position="449"/>
    </location>
</feature>
<evidence type="ECO:0000313" key="12">
    <source>
        <dbReference type="Ensembl" id="ENSCPBP00000021033.1"/>
    </source>
</evidence>
<keyword evidence="8" id="KW-0175">Coiled coil</keyword>
<dbReference type="SMART" id="SM00355">
    <property type="entry name" value="ZnF_C2H2"/>
    <property type="match status" value="5"/>
</dbReference>
<dbReference type="PROSITE" id="PS50157">
    <property type="entry name" value="ZINC_FINGER_C2H2_2"/>
    <property type="match status" value="5"/>
</dbReference>
<dbReference type="PANTHER" id="PTHR24381:SF393">
    <property type="entry name" value="CHROMATIN-LINKED ADAPTOR FOR MSL PROTEINS, ISOFORM B"/>
    <property type="match status" value="1"/>
</dbReference>
<keyword evidence="4 7" id="KW-0863">Zinc-finger</keyword>
<dbReference type="OMA" id="WANLDEW"/>
<keyword evidence="3" id="KW-0677">Repeat</keyword>
<dbReference type="InterPro" id="IPR036051">
    <property type="entry name" value="KRAB_dom_sf"/>
</dbReference>
<dbReference type="PROSITE" id="PS00028">
    <property type="entry name" value="ZINC_FINGER_C2H2_1"/>
    <property type="match status" value="5"/>
</dbReference>
<dbReference type="PANTHER" id="PTHR24381">
    <property type="entry name" value="ZINC FINGER PROTEIN"/>
    <property type="match status" value="1"/>
</dbReference>
<keyword evidence="5" id="KW-0862">Zinc</keyword>
<dbReference type="GO" id="GO:0000981">
    <property type="term" value="F:DNA-binding transcription factor activity, RNA polymerase II-specific"/>
    <property type="evidence" value="ECO:0007669"/>
    <property type="project" value="TreeGrafter"/>
</dbReference>
<reference evidence="12" key="1">
    <citation type="submission" date="2025-08" db="UniProtKB">
        <authorList>
            <consortium name="Ensembl"/>
        </authorList>
    </citation>
    <scope>IDENTIFICATION</scope>
</reference>
<evidence type="ECO:0000256" key="4">
    <source>
        <dbReference type="ARBA" id="ARBA00022771"/>
    </source>
</evidence>
<dbReference type="Gene3D" id="3.30.160.60">
    <property type="entry name" value="Classic Zinc Finger"/>
    <property type="match status" value="5"/>
</dbReference>
<name>A0A8C3HP80_CHRPI</name>
<dbReference type="CDD" id="cd07765">
    <property type="entry name" value="KRAB_A-box"/>
    <property type="match status" value="1"/>
</dbReference>
<evidence type="ECO:0000256" key="6">
    <source>
        <dbReference type="ARBA" id="ARBA00023242"/>
    </source>
</evidence>
<evidence type="ECO:0000256" key="5">
    <source>
        <dbReference type="ARBA" id="ARBA00022833"/>
    </source>
</evidence>
<feature type="domain" description="C2H2-type" evidence="10">
    <location>
        <begin position="308"/>
        <end position="335"/>
    </location>
</feature>
<dbReference type="FunFam" id="3.30.160.60:FF:000128">
    <property type="entry name" value="zinc finger protein 268 isoform X1"/>
    <property type="match status" value="1"/>
</dbReference>
<dbReference type="PROSITE" id="PS50805">
    <property type="entry name" value="KRAB"/>
    <property type="match status" value="1"/>
</dbReference>
<protein>
    <submittedName>
        <fullName evidence="12">Uncharacterized protein</fullName>
    </submittedName>
</protein>
<evidence type="ECO:0000256" key="9">
    <source>
        <dbReference type="SAM" id="MobiDB-lite"/>
    </source>
</evidence>
<evidence type="ECO:0000256" key="1">
    <source>
        <dbReference type="ARBA" id="ARBA00004123"/>
    </source>
</evidence>
<feature type="coiled-coil region" evidence="8">
    <location>
        <begin position="53"/>
        <end position="122"/>
    </location>
</feature>
<organism evidence="12 13">
    <name type="scientific">Chrysemys picta bellii</name>
    <name type="common">Western painted turtle</name>
    <name type="synonym">Emys bellii</name>
    <dbReference type="NCBI Taxonomy" id="8478"/>
    <lineage>
        <taxon>Eukaryota</taxon>
        <taxon>Metazoa</taxon>
        <taxon>Chordata</taxon>
        <taxon>Craniata</taxon>
        <taxon>Vertebrata</taxon>
        <taxon>Euteleostomi</taxon>
        <taxon>Archelosauria</taxon>
        <taxon>Testudinata</taxon>
        <taxon>Testudines</taxon>
        <taxon>Cryptodira</taxon>
        <taxon>Durocryptodira</taxon>
        <taxon>Testudinoidea</taxon>
        <taxon>Emydidae</taxon>
        <taxon>Chrysemys</taxon>
    </lineage>
</organism>
<feature type="domain" description="C2H2-type" evidence="10">
    <location>
        <begin position="367"/>
        <end position="394"/>
    </location>
</feature>
<dbReference type="GO" id="GO:0005634">
    <property type="term" value="C:nucleus"/>
    <property type="evidence" value="ECO:0007669"/>
    <property type="project" value="UniProtKB-SubCell"/>
</dbReference>
<feature type="region of interest" description="Disordered" evidence="9">
    <location>
        <begin position="331"/>
        <end position="362"/>
    </location>
</feature>
<dbReference type="Ensembl" id="ENSCPBT00000024764.1">
    <property type="protein sequence ID" value="ENSCPBP00000021033.1"/>
    <property type="gene ID" value="ENSCPBG00000015108.1"/>
</dbReference>
<evidence type="ECO:0000256" key="3">
    <source>
        <dbReference type="ARBA" id="ARBA00022737"/>
    </source>
</evidence>
<dbReference type="SUPFAM" id="SSF57667">
    <property type="entry name" value="beta-beta-alpha zinc fingers"/>
    <property type="match status" value="3"/>
</dbReference>
<evidence type="ECO:0000313" key="13">
    <source>
        <dbReference type="Proteomes" id="UP000694380"/>
    </source>
</evidence>
<accession>A0A8C3HP80</accession>
<dbReference type="FunFam" id="3.30.160.60:FF:000414">
    <property type="entry name" value="Zinc finger protein 398"/>
    <property type="match status" value="1"/>
</dbReference>
<keyword evidence="6" id="KW-0539">Nucleus</keyword>
<dbReference type="InterPro" id="IPR001909">
    <property type="entry name" value="KRAB"/>
</dbReference>
<dbReference type="AlphaFoldDB" id="A0A8C3HP80"/>
<evidence type="ECO:0000259" key="10">
    <source>
        <dbReference type="PROSITE" id="PS50157"/>
    </source>
</evidence>
<feature type="region of interest" description="Disordered" evidence="9">
    <location>
        <begin position="458"/>
        <end position="481"/>
    </location>
</feature>
<dbReference type="Proteomes" id="UP000694380">
    <property type="component" value="Unplaced"/>
</dbReference>
<dbReference type="GeneTree" id="ENSGT00940000155153"/>
<dbReference type="InterPro" id="IPR036236">
    <property type="entry name" value="Znf_C2H2_sf"/>
</dbReference>
<evidence type="ECO:0000256" key="2">
    <source>
        <dbReference type="ARBA" id="ARBA00022723"/>
    </source>
</evidence>
<dbReference type="FunFam" id="3.30.160.60:FF:002343">
    <property type="entry name" value="Zinc finger protein 33A"/>
    <property type="match status" value="1"/>
</dbReference>
<keyword evidence="13" id="KW-1185">Reference proteome</keyword>
<dbReference type="Pfam" id="PF01352">
    <property type="entry name" value="KRAB"/>
    <property type="match status" value="1"/>
</dbReference>
<evidence type="ECO:0000256" key="8">
    <source>
        <dbReference type="SAM" id="Coils"/>
    </source>
</evidence>
<dbReference type="GO" id="GO:0008270">
    <property type="term" value="F:zinc ion binding"/>
    <property type="evidence" value="ECO:0007669"/>
    <property type="project" value="UniProtKB-KW"/>
</dbReference>
<proteinExistence type="predicted"/>
<feature type="domain" description="C2H2-type" evidence="10">
    <location>
        <begin position="394"/>
        <end position="421"/>
    </location>
</feature>
<comment type="subcellular location">
    <subcellularLocation>
        <location evidence="1">Nucleus</location>
    </subcellularLocation>
</comment>
<feature type="domain" description="KRAB" evidence="11">
    <location>
        <begin position="146"/>
        <end position="227"/>
    </location>
</feature>
<dbReference type="SMART" id="SM00349">
    <property type="entry name" value="KRAB"/>
    <property type="match status" value="1"/>
</dbReference>
<feature type="domain" description="C2H2-type" evidence="10">
    <location>
        <begin position="280"/>
        <end position="307"/>
    </location>
</feature>
<reference evidence="12" key="2">
    <citation type="submission" date="2025-09" db="UniProtKB">
        <authorList>
            <consortium name="Ensembl"/>
        </authorList>
    </citation>
    <scope>IDENTIFICATION</scope>
</reference>
<evidence type="ECO:0000256" key="7">
    <source>
        <dbReference type="PROSITE-ProRule" id="PRU00042"/>
    </source>
</evidence>
<dbReference type="SUPFAM" id="SSF109640">
    <property type="entry name" value="KRAB domain (Kruppel-associated box)"/>
    <property type="match status" value="1"/>
</dbReference>
<dbReference type="Pfam" id="PF00096">
    <property type="entry name" value="zf-C2H2"/>
    <property type="match status" value="4"/>
</dbReference>
<sequence length="481" mass="55712">RDDGIPPVCACEWDADSWHLLPLNPSVVLKQRSVREAHDQTTECSLGTVMAAVQAVERKVKSYTLRLLNLERRLGSAEKKLIGCEKTAWEFDTKLESKWAMLGTVIQENNLLQRRLENLENLLKNRNFWIMRLPPGAKGEVPQVPVTFDDVSVYFNEQEWANLDEWQKELYKNVMKENYETLISLGRAWVLLVYFQLYGQLMTKETRFDGDCEPENLEAEGELPGRPREKVLQTLAEAESQLCSKQPDPEKKRWCDSTEGESGLKTLSVCPRNRPRDRLYPCTECGKSFRLKINLIIHQRSHANEGPYECPECEIRFASKQHLALHQRIHTGEGAPAPGLGESSDLNTRSKSGIGEHRPSHTDERLYMCRPCKKHFSQEIDLTRHQRTHSKIFPTCTVCWKTFTCSYSLRRHQMVHSGERPYHCPDCERRFARKLNLLRHQRVHAREKILRMRRMHRQIARHSPPSEAPGQPLQGEATRSA</sequence>
<evidence type="ECO:0000259" key="11">
    <source>
        <dbReference type="PROSITE" id="PS50805"/>
    </source>
</evidence>
<dbReference type="InterPro" id="IPR013087">
    <property type="entry name" value="Znf_C2H2_type"/>
</dbReference>
<dbReference type="GO" id="GO:0000977">
    <property type="term" value="F:RNA polymerase II transcription regulatory region sequence-specific DNA binding"/>
    <property type="evidence" value="ECO:0007669"/>
    <property type="project" value="TreeGrafter"/>
</dbReference>
<dbReference type="FunFam" id="3.30.160.60:FF:000690">
    <property type="entry name" value="Zinc finger protein 354C"/>
    <property type="match status" value="1"/>
</dbReference>
<keyword evidence="2" id="KW-0479">Metal-binding</keyword>